<dbReference type="EMBL" id="SSTD01003946">
    <property type="protein sequence ID" value="TYK24276.1"/>
    <property type="molecule type" value="Genomic_DNA"/>
</dbReference>
<evidence type="ECO:0000313" key="3">
    <source>
        <dbReference type="EMBL" id="KAA0056593.1"/>
    </source>
</evidence>
<evidence type="ECO:0000259" key="2">
    <source>
        <dbReference type="Pfam" id="PF22936"/>
    </source>
</evidence>
<evidence type="ECO:0000313" key="5">
    <source>
        <dbReference type="Proteomes" id="UP000321393"/>
    </source>
</evidence>
<dbReference type="InterPro" id="IPR054722">
    <property type="entry name" value="PolX-like_BBD"/>
</dbReference>
<dbReference type="Proteomes" id="UP000321947">
    <property type="component" value="Unassembled WGS sequence"/>
</dbReference>
<proteinExistence type="predicted"/>
<name>A0A5D3DKX3_CUCMM</name>
<reference evidence="5 6" key="1">
    <citation type="submission" date="2019-08" db="EMBL/GenBank/DDBJ databases">
        <title>Draft genome sequences of two oriental melons (Cucumis melo L. var makuwa).</title>
        <authorList>
            <person name="Kwon S.-Y."/>
        </authorList>
    </citation>
    <scope>NUCLEOTIDE SEQUENCE [LARGE SCALE GENOMIC DNA]</scope>
    <source>
        <strain evidence="6">cv. Chang Bougi</strain>
        <strain evidence="5">cv. SW 3</strain>
        <tissue evidence="4">Leaf</tissue>
    </source>
</reference>
<dbReference type="Proteomes" id="UP000321393">
    <property type="component" value="Unassembled WGS sequence"/>
</dbReference>
<feature type="domain" description="Retrovirus-related Pol polyprotein from transposon TNT 1-94-like beta-barrel" evidence="2">
    <location>
        <begin position="293"/>
        <end position="329"/>
    </location>
</feature>
<dbReference type="EMBL" id="SSTE01007373">
    <property type="protein sequence ID" value="KAA0056593.1"/>
    <property type="molecule type" value="Genomic_DNA"/>
</dbReference>
<dbReference type="AlphaFoldDB" id="A0A5D3DKX3"/>
<gene>
    <name evidence="4" type="ORF">E5676_scaffold205G00400</name>
    <name evidence="3" type="ORF">E6C27_scaffold288G001050</name>
</gene>
<accession>A0A5D3DKX3</accession>
<evidence type="ECO:0000313" key="4">
    <source>
        <dbReference type="EMBL" id="TYK24276.1"/>
    </source>
</evidence>
<dbReference type="OrthoDB" id="10682717at2759"/>
<evidence type="ECO:0000256" key="1">
    <source>
        <dbReference type="SAM" id="MobiDB-lite"/>
    </source>
</evidence>
<dbReference type="Pfam" id="PF22936">
    <property type="entry name" value="Pol_BBD"/>
    <property type="match status" value="1"/>
</dbReference>
<evidence type="ECO:0000313" key="6">
    <source>
        <dbReference type="Proteomes" id="UP000321947"/>
    </source>
</evidence>
<feature type="region of interest" description="Disordered" evidence="1">
    <location>
        <begin position="391"/>
        <end position="413"/>
    </location>
</feature>
<dbReference type="Pfam" id="PF14223">
    <property type="entry name" value="Retrotran_gag_2"/>
    <property type="match status" value="1"/>
</dbReference>
<comment type="caution">
    <text evidence="4">The sequence shown here is derived from an EMBL/GenBank/DDBJ whole genome shotgun (WGS) entry which is preliminary data.</text>
</comment>
<organism evidence="4 6">
    <name type="scientific">Cucumis melo var. makuwa</name>
    <name type="common">Oriental melon</name>
    <dbReference type="NCBI Taxonomy" id="1194695"/>
    <lineage>
        <taxon>Eukaryota</taxon>
        <taxon>Viridiplantae</taxon>
        <taxon>Streptophyta</taxon>
        <taxon>Embryophyta</taxon>
        <taxon>Tracheophyta</taxon>
        <taxon>Spermatophyta</taxon>
        <taxon>Magnoliopsida</taxon>
        <taxon>eudicotyledons</taxon>
        <taxon>Gunneridae</taxon>
        <taxon>Pentapetalae</taxon>
        <taxon>rosids</taxon>
        <taxon>fabids</taxon>
        <taxon>Cucurbitales</taxon>
        <taxon>Cucurbitaceae</taxon>
        <taxon>Benincaseae</taxon>
        <taxon>Cucumis</taxon>
    </lineage>
</organism>
<sequence>MSGVLAVKLDSDFWLLRRRTKTKCFAQRLSLSFWAATLGSDGFGSVSSLGVNPMCLVLVSKVFSKLFVLRFKGIRNKWYQSSIRSKGDLGFMGVVEKARESLLDKSLPNKLCIKEKFFGYKVDQSKSLEENLDEFQKIIVYLNNIGEKMLDENEAVILFNSLPETYREIKAAIKYGRDSLTMSIVLDALKTRNLEIKKERKDGELLMARGRSDKNSWKGKEKSSKMNSKGEARKCFFCHKGHFKKHCPLNKSKKASSSKHANSEANVTDGYGSGYDLVEVLMVSHWDIQNARIMDSGCTYHMTPNQDFLINFQKSDGGKVLLDRLGHTIKFKNRFMKVTKGYVVKPRGILRNGLYVLEGIAVSGSATKALEQQKQQTVDHVVTEVRIDGVQSSGKGSNVSSDQSLLVSQTGDT</sequence>
<protein>
    <submittedName>
        <fullName evidence="4">Retrovirus-related Pol polyprotein from transposon TNT 1-94</fullName>
    </submittedName>
</protein>